<evidence type="ECO:0000313" key="2">
    <source>
        <dbReference type="EMBL" id="TCD75354.1"/>
    </source>
</evidence>
<dbReference type="AlphaFoldDB" id="A0A4R0SCY6"/>
<protein>
    <submittedName>
        <fullName evidence="2">Uncharacterized protein</fullName>
    </submittedName>
</protein>
<reference evidence="2 3" key="1">
    <citation type="journal article" date="2018" name="Sci. Rep.">
        <title>Genomic diversity and distribution of Bifidobacterium longum subsp. longum across the human lifespan.</title>
        <authorList>
            <person name="Odamaki T."/>
            <person name="Bottacini F."/>
            <person name="Kato K."/>
            <person name="Mitsuyama E."/>
            <person name="Yoshida K."/>
            <person name="Horigome A."/>
            <person name="Xiao J.Z."/>
            <person name="van Sinderen D."/>
        </authorList>
    </citation>
    <scope>NUCLEOTIDE SEQUENCE [LARGE SCALE GENOMIC DNA]</scope>
    <source>
        <strain evidence="2 3">MCC10002</strain>
    </source>
</reference>
<gene>
    <name evidence="2" type="ORF">MCC10002_0417</name>
</gene>
<keyword evidence="1" id="KW-0472">Membrane</keyword>
<keyword evidence="1" id="KW-0812">Transmembrane</keyword>
<accession>A0A4R0SCY6</accession>
<dbReference type="Proteomes" id="UP000293701">
    <property type="component" value="Unassembled WGS sequence"/>
</dbReference>
<evidence type="ECO:0000256" key="1">
    <source>
        <dbReference type="SAM" id="Phobius"/>
    </source>
</evidence>
<evidence type="ECO:0000313" key="3">
    <source>
        <dbReference type="Proteomes" id="UP000293701"/>
    </source>
</evidence>
<name>A0A4R0SCY6_BIFLL</name>
<comment type="caution">
    <text evidence="2">The sequence shown here is derived from an EMBL/GenBank/DDBJ whole genome shotgun (WGS) entry which is preliminary data.</text>
</comment>
<sequence length="136" mass="15562">MRVHRAGHAASIPRRRHRIWPWVASILALLVVLLGVGGFFGLKLYSEAKQVKAHEEQAMQLLGGVTDLGNLDNLDTVSQQISQAKTETAAANEIAHVCVDGYDYFGGAFVRWPDWFRRCGNYRQRQNQYWRFPFGW</sequence>
<organism evidence="2 3">
    <name type="scientific">Bifidobacterium longum subsp. longum</name>
    <dbReference type="NCBI Taxonomy" id="1679"/>
    <lineage>
        <taxon>Bacteria</taxon>
        <taxon>Bacillati</taxon>
        <taxon>Actinomycetota</taxon>
        <taxon>Actinomycetes</taxon>
        <taxon>Bifidobacteriales</taxon>
        <taxon>Bifidobacteriaceae</taxon>
        <taxon>Bifidobacterium</taxon>
    </lineage>
</organism>
<dbReference type="RefSeq" id="WP_423752336.1">
    <property type="nucleotide sequence ID" value="NZ_SHPM01000008.1"/>
</dbReference>
<proteinExistence type="predicted"/>
<dbReference type="EMBL" id="SHPM01000008">
    <property type="protein sequence ID" value="TCD75354.1"/>
    <property type="molecule type" value="Genomic_DNA"/>
</dbReference>
<feature type="transmembrane region" description="Helical" evidence="1">
    <location>
        <begin position="20"/>
        <end position="42"/>
    </location>
</feature>
<keyword evidence="1" id="KW-1133">Transmembrane helix</keyword>